<evidence type="ECO:0000256" key="5">
    <source>
        <dbReference type="ARBA" id="ARBA00012915"/>
    </source>
</evidence>
<gene>
    <name evidence="13" type="ORF">OBE_04028</name>
</gene>
<evidence type="ECO:0000256" key="6">
    <source>
        <dbReference type="ARBA" id="ARBA00019191"/>
    </source>
</evidence>
<evidence type="ECO:0000256" key="7">
    <source>
        <dbReference type="ARBA" id="ARBA00022490"/>
    </source>
</evidence>
<feature type="non-terminal residue" evidence="13">
    <location>
        <position position="177"/>
    </location>
</feature>
<name>K1TK82_9ZZZZ</name>
<dbReference type="FunFam" id="3.40.630.20:FF:000001">
    <property type="entry name" value="Pyrrolidone-carboxylate peptidase"/>
    <property type="match status" value="1"/>
</dbReference>
<dbReference type="SUPFAM" id="SSF53182">
    <property type="entry name" value="Pyrrolidone carboxyl peptidase (pyroglutamate aminopeptidase)"/>
    <property type="match status" value="1"/>
</dbReference>
<reference evidence="13" key="1">
    <citation type="journal article" date="2013" name="Environ. Microbiol.">
        <title>Microbiota from the distal guts of lean and obese adolescents exhibit partial functional redundancy besides clear differences in community structure.</title>
        <authorList>
            <person name="Ferrer M."/>
            <person name="Ruiz A."/>
            <person name="Lanza F."/>
            <person name="Haange S.B."/>
            <person name="Oberbach A."/>
            <person name="Till H."/>
            <person name="Bargiela R."/>
            <person name="Campoy C."/>
            <person name="Segura M.T."/>
            <person name="Richter M."/>
            <person name="von Bergen M."/>
            <person name="Seifert J."/>
            <person name="Suarez A."/>
        </authorList>
    </citation>
    <scope>NUCLEOTIDE SEQUENCE</scope>
</reference>
<evidence type="ECO:0000256" key="4">
    <source>
        <dbReference type="ARBA" id="ARBA00006641"/>
    </source>
</evidence>
<accession>K1TK82</accession>
<dbReference type="PRINTS" id="PR00706">
    <property type="entry name" value="PYROGLUPTASE"/>
</dbReference>
<dbReference type="Gene3D" id="3.40.630.20">
    <property type="entry name" value="Peptidase C15, pyroglutamyl peptidase I-like"/>
    <property type="match status" value="1"/>
</dbReference>
<dbReference type="PANTHER" id="PTHR23402">
    <property type="entry name" value="PROTEASE FAMILY C15 PYROGLUTAMYL-PEPTIDASE I-RELATED"/>
    <property type="match status" value="1"/>
</dbReference>
<proteinExistence type="inferred from homology"/>
<evidence type="ECO:0000256" key="2">
    <source>
        <dbReference type="ARBA" id="ARBA00002280"/>
    </source>
</evidence>
<dbReference type="AlphaFoldDB" id="K1TK82"/>
<dbReference type="EMBL" id="AJWZ01002729">
    <property type="protein sequence ID" value="EKC70168.1"/>
    <property type="molecule type" value="Genomic_DNA"/>
</dbReference>
<dbReference type="GO" id="GO:0005829">
    <property type="term" value="C:cytosol"/>
    <property type="evidence" value="ECO:0007669"/>
    <property type="project" value="InterPro"/>
</dbReference>
<comment type="function">
    <text evidence="2">Removes 5-oxoproline from various penultimate amino acid residues except L-proline.</text>
</comment>
<comment type="catalytic activity">
    <reaction evidence="1">
        <text>Release of an N-terminal pyroglutamyl group from a polypeptide, the second amino acid generally not being Pro.</text>
        <dbReference type="EC" id="3.4.19.3"/>
    </reaction>
</comment>
<keyword evidence="10" id="KW-0788">Thiol protease</keyword>
<comment type="caution">
    <text evidence="13">The sequence shown here is derived from an EMBL/GenBank/DDBJ whole genome shotgun (WGS) entry which is preliminary data.</text>
</comment>
<dbReference type="GO" id="GO:0006508">
    <property type="term" value="P:proteolysis"/>
    <property type="evidence" value="ECO:0007669"/>
    <property type="project" value="UniProtKB-KW"/>
</dbReference>
<feature type="non-terminal residue" evidence="13">
    <location>
        <position position="1"/>
    </location>
</feature>
<evidence type="ECO:0000256" key="8">
    <source>
        <dbReference type="ARBA" id="ARBA00022670"/>
    </source>
</evidence>
<dbReference type="EC" id="3.4.19.3" evidence="5"/>
<evidence type="ECO:0000256" key="9">
    <source>
        <dbReference type="ARBA" id="ARBA00022801"/>
    </source>
</evidence>
<dbReference type="PANTHER" id="PTHR23402:SF1">
    <property type="entry name" value="PYROGLUTAMYL-PEPTIDASE I"/>
    <property type="match status" value="1"/>
</dbReference>
<comment type="subcellular location">
    <subcellularLocation>
        <location evidence="3">Cytoplasm</location>
    </subcellularLocation>
</comment>
<organism evidence="13">
    <name type="scientific">human gut metagenome</name>
    <dbReference type="NCBI Taxonomy" id="408170"/>
    <lineage>
        <taxon>unclassified sequences</taxon>
        <taxon>metagenomes</taxon>
        <taxon>organismal metagenomes</taxon>
    </lineage>
</organism>
<evidence type="ECO:0000313" key="13">
    <source>
        <dbReference type="EMBL" id="EKC70168.1"/>
    </source>
</evidence>
<evidence type="ECO:0000256" key="12">
    <source>
        <dbReference type="ARBA" id="ARBA00031559"/>
    </source>
</evidence>
<dbReference type="InterPro" id="IPR016125">
    <property type="entry name" value="Peptidase_C15-like"/>
</dbReference>
<dbReference type="PIRSF" id="PIRSF015592">
    <property type="entry name" value="Prld-crbxl_pptds"/>
    <property type="match status" value="1"/>
</dbReference>
<dbReference type="NCBIfam" id="TIGR00504">
    <property type="entry name" value="pyro_pdase"/>
    <property type="match status" value="1"/>
</dbReference>
<evidence type="ECO:0000256" key="1">
    <source>
        <dbReference type="ARBA" id="ARBA00001770"/>
    </source>
</evidence>
<dbReference type="InterPro" id="IPR036440">
    <property type="entry name" value="Peptidase_C15-like_sf"/>
</dbReference>
<dbReference type="NCBIfam" id="NF009676">
    <property type="entry name" value="PRK13197.1"/>
    <property type="match status" value="1"/>
</dbReference>
<dbReference type="Pfam" id="PF01470">
    <property type="entry name" value="Peptidase_C15"/>
    <property type="match status" value="1"/>
</dbReference>
<evidence type="ECO:0000256" key="11">
    <source>
        <dbReference type="ARBA" id="ARBA00030836"/>
    </source>
</evidence>
<keyword evidence="9" id="KW-0378">Hydrolase</keyword>
<dbReference type="CDD" id="cd00501">
    <property type="entry name" value="Peptidase_C15"/>
    <property type="match status" value="1"/>
</dbReference>
<dbReference type="InterPro" id="IPR029762">
    <property type="entry name" value="PGP-I_bact-type"/>
</dbReference>
<keyword evidence="8" id="KW-0645">Protease</keyword>
<dbReference type="InterPro" id="IPR000816">
    <property type="entry name" value="Peptidase_C15"/>
</dbReference>
<sequence length="177" mass="19045">GEESEMKVLVTGFDPFGGESINPAYEAVKMLPDEIAGAQIIKREIPTSFTRGTAEVVRQIELCQPDLVLNVGQAGGAAGLRVERVAINLADARIPDNDGAQPVDEPLVQDGAPAYFAKLPVKAMVRRVQAKGYPCQLSYTAGTYVCNAVMYTVLHTVQSYPHIRAGFVHVPYAASQL</sequence>
<dbReference type="GO" id="GO:0016920">
    <property type="term" value="F:pyroglutamyl-peptidase activity"/>
    <property type="evidence" value="ECO:0007669"/>
    <property type="project" value="UniProtKB-EC"/>
</dbReference>
<evidence type="ECO:0000256" key="10">
    <source>
        <dbReference type="ARBA" id="ARBA00022807"/>
    </source>
</evidence>
<evidence type="ECO:0000256" key="3">
    <source>
        <dbReference type="ARBA" id="ARBA00004496"/>
    </source>
</evidence>
<protein>
    <recommendedName>
        <fullName evidence="6">Pyrrolidone-carboxylate peptidase</fullName>
        <ecNumber evidence="5">3.4.19.3</ecNumber>
    </recommendedName>
    <alternativeName>
        <fullName evidence="11">5-oxoprolyl-peptidase</fullName>
    </alternativeName>
    <alternativeName>
        <fullName evidence="12">Pyroglutamyl-peptidase I</fullName>
    </alternativeName>
</protein>
<keyword evidence="7" id="KW-0963">Cytoplasm</keyword>
<comment type="similarity">
    <text evidence="4">Belongs to the peptidase C15 family.</text>
</comment>